<dbReference type="Proteomes" id="UP000240317">
    <property type="component" value="Unassembled WGS sequence"/>
</dbReference>
<dbReference type="InterPro" id="IPR043519">
    <property type="entry name" value="NT_sf"/>
</dbReference>
<reference evidence="2 3" key="1">
    <citation type="submission" date="2018-03" db="EMBL/GenBank/DDBJ databases">
        <title>Draft genome of Deinococcus sp. OD32.</title>
        <authorList>
            <person name="Wang X.-P."/>
            <person name="Du Z.-J."/>
        </authorList>
    </citation>
    <scope>NUCLEOTIDE SEQUENCE [LARGE SCALE GENOMIC DNA]</scope>
    <source>
        <strain evidence="2 3">OD32</strain>
    </source>
</reference>
<dbReference type="Gene3D" id="3.30.460.10">
    <property type="entry name" value="Beta Polymerase, domain 2"/>
    <property type="match status" value="1"/>
</dbReference>
<dbReference type="Pfam" id="PF04229">
    <property type="entry name" value="GrpB"/>
    <property type="match status" value="1"/>
</dbReference>
<proteinExistence type="predicted"/>
<protein>
    <recommendedName>
        <fullName evidence="4">GrpB family protein</fullName>
    </recommendedName>
</protein>
<feature type="coiled-coil region" evidence="1">
    <location>
        <begin position="52"/>
        <end position="79"/>
    </location>
</feature>
<sequence>MCPATRHPGVRLHGRPRGQGEAFFARGSDEARTHYLHVLSADHPHWHAYLTFRDALRQSADLRDDYARLKQTLAHAHAEERRVYTALKGEFIERVLKGWAPSLT</sequence>
<comment type="caution">
    <text evidence="2">The sequence shown here is derived from an EMBL/GenBank/DDBJ whole genome shotgun (WGS) entry which is preliminary data.</text>
</comment>
<name>A0A2T3WCY3_9DEIO</name>
<evidence type="ECO:0000256" key="1">
    <source>
        <dbReference type="SAM" id="Coils"/>
    </source>
</evidence>
<dbReference type="PANTHER" id="PTHR34822">
    <property type="entry name" value="GRPB DOMAIN PROTEIN (AFU_ORTHOLOGUE AFUA_1G01530)"/>
    <property type="match status" value="1"/>
</dbReference>
<dbReference type="AlphaFoldDB" id="A0A2T3WCY3"/>
<evidence type="ECO:0000313" key="3">
    <source>
        <dbReference type="Proteomes" id="UP000240317"/>
    </source>
</evidence>
<dbReference type="OrthoDB" id="9799092at2"/>
<dbReference type="SUPFAM" id="SSF81301">
    <property type="entry name" value="Nucleotidyltransferase"/>
    <property type="match status" value="1"/>
</dbReference>
<keyword evidence="3" id="KW-1185">Reference proteome</keyword>
<dbReference type="PANTHER" id="PTHR34822:SF1">
    <property type="entry name" value="GRPB FAMILY PROTEIN"/>
    <property type="match status" value="1"/>
</dbReference>
<organism evidence="2 3">
    <name type="scientific">Deinococcus arcticus</name>
    <dbReference type="NCBI Taxonomy" id="2136176"/>
    <lineage>
        <taxon>Bacteria</taxon>
        <taxon>Thermotogati</taxon>
        <taxon>Deinococcota</taxon>
        <taxon>Deinococci</taxon>
        <taxon>Deinococcales</taxon>
        <taxon>Deinococcaceae</taxon>
        <taxon>Deinococcus</taxon>
    </lineage>
</organism>
<keyword evidence="1" id="KW-0175">Coiled coil</keyword>
<accession>A0A2T3WCY3</accession>
<evidence type="ECO:0008006" key="4">
    <source>
        <dbReference type="Google" id="ProtNLM"/>
    </source>
</evidence>
<dbReference type="EMBL" id="PYSV01000001">
    <property type="protein sequence ID" value="PTA69692.1"/>
    <property type="molecule type" value="Genomic_DNA"/>
</dbReference>
<evidence type="ECO:0000313" key="2">
    <source>
        <dbReference type="EMBL" id="PTA69692.1"/>
    </source>
</evidence>
<dbReference type="InterPro" id="IPR007344">
    <property type="entry name" value="GrpB/CoaE"/>
</dbReference>
<gene>
    <name evidence="2" type="ORF">C8263_01350</name>
</gene>